<name>A0A0A5I3H4_PHOS4</name>
<evidence type="ECO:0000256" key="1">
    <source>
        <dbReference type="SAM" id="SignalP"/>
    </source>
</evidence>
<dbReference type="Pfam" id="PF11777">
    <property type="entry name" value="DUF3316"/>
    <property type="match status" value="1"/>
</dbReference>
<dbReference type="RefSeq" id="WP_038136396.1">
    <property type="nucleotide sequence ID" value="NZ_JRWP01000004.1"/>
</dbReference>
<dbReference type="PIRSF" id="PIRSF028299">
    <property type="entry name" value="UCP028299"/>
    <property type="match status" value="1"/>
</dbReference>
<evidence type="ECO:0000313" key="3">
    <source>
        <dbReference type="Proteomes" id="UP000030451"/>
    </source>
</evidence>
<accession>A0A0A5I3H4</accession>
<comment type="caution">
    <text evidence="2">The sequence shown here is derived from an EMBL/GenBank/DDBJ whole genome shotgun (WGS) entry which is preliminary data.</text>
</comment>
<dbReference type="OrthoDB" id="5904423at2"/>
<dbReference type="InterPro" id="IPR016879">
    <property type="entry name" value="UCP028299"/>
</dbReference>
<dbReference type="Proteomes" id="UP000030451">
    <property type="component" value="Unassembled WGS sequence"/>
</dbReference>
<dbReference type="AlphaFoldDB" id="A0A0A5I3H4"/>
<dbReference type="EMBL" id="JRWP01000004">
    <property type="protein sequence ID" value="KGY10319.1"/>
    <property type="molecule type" value="Genomic_DNA"/>
</dbReference>
<reference evidence="2 3" key="1">
    <citation type="submission" date="2014-10" db="EMBL/GenBank/DDBJ databases">
        <title>Genome sequencing of Vibrio sinaloensis T08.</title>
        <authorList>
            <person name="Chan K.-G."/>
            <person name="Mohamad N.I."/>
        </authorList>
    </citation>
    <scope>NUCLEOTIDE SEQUENCE [LARGE SCALE GENOMIC DNA]</scope>
    <source>
        <strain evidence="2 3">T08</strain>
    </source>
</reference>
<protein>
    <submittedName>
        <fullName evidence="2">Acyl-CoA synthetase</fullName>
    </submittedName>
</protein>
<keyword evidence="1" id="KW-0732">Signal</keyword>
<gene>
    <name evidence="2" type="ORF">NM06_05265</name>
</gene>
<evidence type="ECO:0000313" key="2">
    <source>
        <dbReference type="EMBL" id="KGY10319.1"/>
    </source>
</evidence>
<feature type="chain" id="PRO_5002010232" evidence="1">
    <location>
        <begin position="19"/>
        <end position="114"/>
    </location>
</feature>
<organism evidence="2 3">
    <name type="scientific">Photobacterium sp. (strain ATCC 43367)</name>
    <dbReference type="NCBI Taxonomy" id="379097"/>
    <lineage>
        <taxon>Bacteria</taxon>
        <taxon>Pseudomonadati</taxon>
        <taxon>Pseudomonadota</taxon>
        <taxon>Gammaproteobacteria</taxon>
        <taxon>Vibrionales</taxon>
        <taxon>Vibrionaceae</taxon>
        <taxon>Vibrio</taxon>
        <taxon>Vibrio oreintalis group</taxon>
    </lineage>
</organism>
<proteinExistence type="predicted"/>
<feature type="signal peptide" evidence="1">
    <location>
        <begin position="1"/>
        <end position="18"/>
    </location>
</feature>
<sequence length="114" mass="12764">MKKIILLASLVLSTSVFAATSTVQSERTFTTDSYASKEQAYQAGFGLVEEFKQMSQNELENKLVTGPNDAIYQSIIVNDMNVAVKEFGTIDGKIEYKAVVDVDYQYKHRESNHS</sequence>